<dbReference type="AlphaFoldDB" id="A0A2U3N326"/>
<dbReference type="InParanoid" id="A0A2U3N326"/>
<dbReference type="RefSeq" id="WP_121975428.1">
    <property type="nucleotide sequence ID" value="NZ_OOGT01000204.1"/>
</dbReference>
<dbReference type="EMBL" id="OOGT01000204">
    <property type="protein sequence ID" value="SPL72015.1"/>
    <property type="molecule type" value="Genomic_DNA"/>
</dbReference>
<dbReference type="OrthoDB" id="6684064at2"/>
<proteinExistence type="predicted"/>
<evidence type="ECO:0000313" key="1">
    <source>
        <dbReference type="EMBL" id="SPL72015.1"/>
    </source>
</evidence>
<gene>
    <name evidence="1" type="ORF">KPC_3193</name>
</gene>
<evidence type="ECO:0000313" key="2">
    <source>
        <dbReference type="Proteomes" id="UP000245974"/>
    </source>
</evidence>
<sequence length="109" mass="12891">MIKQLKPVKLPKDLCNWSHPDMQLVDPLWNCNEERGYTEQESELFKNNGGIEIKIESYWYEDIPEIPEEDSSDWSNWKPEPPSPEYFLIGAYDTEDGPALWWAKEKVED</sequence>
<reference evidence="2" key="1">
    <citation type="submission" date="2018-03" db="EMBL/GenBank/DDBJ databases">
        <authorList>
            <person name="Blom J."/>
        </authorList>
    </citation>
    <scope>NUCLEOTIDE SEQUENCE [LARGE SCALE GENOMIC DNA]</scope>
    <source>
        <strain evidence="2">KPC-SM-21</strain>
    </source>
</reference>
<name>A0A2U3N326_9GAMM</name>
<keyword evidence="2" id="KW-1185">Reference proteome</keyword>
<protein>
    <submittedName>
        <fullName evidence="1">Uncharacterized protein</fullName>
    </submittedName>
</protein>
<organism evidence="1 2">
    <name type="scientific">Acinetobacter stercoris</name>
    <dbReference type="NCBI Taxonomy" id="2126983"/>
    <lineage>
        <taxon>Bacteria</taxon>
        <taxon>Pseudomonadati</taxon>
        <taxon>Pseudomonadota</taxon>
        <taxon>Gammaproteobacteria</taxon>
        <taxon>Moraxellales</taxon>
        <taxon>Moraxellaceae</taxon>
        <taxon>Acinetobacter</taxon>
    </lineage>
</organism>
<dbReference type="Proteomes" id="UP000245974">
    <property type="component" value="Unassembled WGS sequence"/>
</dbReference>
<accession>A0A2U3N326</accession>